<evidence type="ECO:0000259" key="13">
    <source>
        <dbReference type="PROSITE" id="PS51194"/>
    </source>
</evidence>
<feature type="short sequence motif" description="Q motif" evidence="9">
    <location>
        <begin position="639"/>
        <end position="667"/>
    </location>
</feature>
<dbReference type="GO" id="GO:0003723">
    <property type="term" value="F:RNA binding"/>
    <property type="evidence" value="ECO:0007669"/>
    <property type="project" value="UniProtKB-KW"/>
</dbReference>
<evidence type="ECO:0000256" key="5">
    <source>
        <dbReference type="ARBA" id="ARBA00022840"/>
    </source>
</evidence>
<evidence type="ECO:0000259" key="14">
    <source>
        <dbReference type="PROSITE" id="PS51195"/>
    </source>
</evidence>
<dbReference type="SMART" id="SM00490">
    <property type="entry name" value="HELICc"/>
    <property type="match status" value="1"/>
</dbReference>
<dbReference type="GO" id="GO:0005524">
    <property type="term" value="F:ATP binding"/>
    <property type="evidence" value="ECO:0007669"/>
    <property type="project" value="UniProtKB-KW"/>
</dbReference>
<dbReference type="PROSITE" id="PS51195">
    <property type="entry name" value="Q_MOTIF"/>
    <property type="match status" value="1"/>
</dbReference>
<organism evidence="15 16">
    <name type="scientific">Globodera rostochiensis</name>
    <name type="common">Golden nematode worm</name>
    <name type="synonym">Heterodera rostochiensis</name>
    <dbReference type="NCBI Taxonomy" id="31243"/>
    <lineage>
        <taxon>Eukaryota</taxon>
        <taxon>Metazoa</taxon>
        <taxon>Ecdysozoa</taxon>
        <taxon>Nematoda</taxon>
        <taxon>Chromadorea</taxon>
        <taxon>Rhabditida</taxon>
        <taxon>Tylenchina</taxon>
        <taxon>Tylenchomorpha</taxon>
        <taxon>Tylenchoidea</taxon>
        <taxon>Heteroderidae</taxon>
        <taxon>Heteroderinae</taxon>
        <taxon>Globodera</taxon>
    </lineage>
</organism>
<feature type="compositionally biased region" description="Basic and acidic residues" evidence="11">
    <location>
        <begin position="1173"/>
        <end position="1183"/>
    </location>
</feature>
<feature type="domain" description="Helicase C-terminal" evidence="13">
    <location>
        <begin position="861"/>
        <end position="1088"/>
    </location>
</feature>
<dbReference type="GO" id="GO:0003724">
    <property type="term" value="F:RNA helicase activity"/>
    <property type="evidence" value="ECO:0007669"/>
    <property type="project" value="UniProtKB-EC"/>
</dbReference>
<dbReference type="EC" id="3.6.4.13" evidence="1"/>
<keyword evidence="15" id="KW-1185">Reference proteome</keyword>
<feature type="coiled-coil region" evidence="10">
    <location>
        <begin position="437"/>
        <end position="471"/>
    </location>
</feature>
<dbReference type="InterPro" id="IPR007758">
    <property type="entry name" value="Nucleoporin_NSP1_C"/>
</dbReference>
<dbReference type="WBParaSite" id="Gr19_v10_g1131.t2">
    <property type="protein sequence ID" value="Gr19_v10_g1131.t2"/>
    <property type="gene ID" value="Gr19_v10_g1131"/>
</dbReference>
<dbReference type="Pfam" id="PF00271">
    <property type="entry name" value="Helicase_C"/>
    <property type="match status" value="1"/>
</dbReference>
<dbReference type="SMART" id="SM00487">
    <property type="entry name" value="DEXDc"/>
    <property type="match status" value="1"/>
</dbReference>
<keyword evidence="4" id="KW-0347">Helicase</keyword>
<dbReference type="Pfam" id="PF00270">
    <property type="entry name" value="DEAD"/>
    <property type="match status" value="1"/>
</dbReference>
<reference evidence="16" key="1">
    <citation type="submission" date="2022-11" db="UniProtKB">
        <authorList>
            <consortium name="WormBaseParasite"/>
        </authorList>
    </citation>
    <scope>IDENTIFICATION</scope>
</reference>
<sequence>MNFSNMSSVTTTKSGPSLFGFSSATTTTAPASLFGMPSATTTTAPASLFGMPSATTTTAPASLFSFPSASTTKSSAPLFGMPSATTTTAPASLFGMPSAMTTTASSSLFGMPSATTTTASAPLFGMPSATTTTASAPLFGMPSATTTTASSSLFGMPSATTTTASSSLFGMPSATTTTASAPLFGMPSATTTTASAPLFGMPSATTTTASAPLFGMPSATTTTASSSLFGMPSATTTTASSSLFGMPSATTTTASAPLFGMPSATTTTASAPLFGMPSATTTTASAPLFGMPSATTTTASAPLFGMPSATTTTASAPLFGMPSATTTTASAPLFGMPSATTTTASSSLFGMPSATTTTASAPLFGMPSATTTTASASLFGLPTSSAATIATTAPPIPPKMNFKDLQQTLLKLRVDFEQQEKYFMDELDDLNAFDIVLRRAQDKVFILGQNIDELEQERERFVCELDIMSQQQTELDLLVTEMEKIMGLPPLDQQQLSGQPSVVLRDTANATPADVQRQNILQLQMTVNAQMKQLDDELGDLCEQISDLQRLSGDANGLSGDELKEHEQHHSMLEQIHQILRSQLDTLVWVDKQSAVLMDRVNRATADVLTLCVVGMSEKTHTAATNVVKSGEKKPKPFADFKEFDFDDRLLKAIAEMGWDRPTPVQSSLIPLALDGKNVLARARTGSGKTAAFLLPLIQKIIQLSQNSKARQGHGPFSLIIAPTKELASQIFALLERLSDSLVFIQSLNLALFVEANDETLENETLDVLVSTPRRLLVAVKKVPKLLANVGHVVLDEADLLFSYGYRDEIKFLKGLLPPHFQTVMTSATLNEDMTELKRTFVVGKVLSLKLKESDLPGIEQLQQFQIQCLNDEERFSILLAMIKLKLLVGKSVVFVSGVNRCYKLHLFFQAFKIASCVLNAQMPANSRCRIIHEFNAGRWPYIIASECNDIFDGDEDSEQLENGGESAAQDGADDGKKQGTPSHQRIIRKRKELKKKNKRRQLDKESGIGRGIDFHSVSNVINFDFPLSTDMYVHRVGRTARGFNKGIAISFASQDEWTLFEMVRTEINERMGQPVIQPYEVQMRDFESFQLRARDVMAACTKTVIRETRMAEIRAELLKSKRLDAYFEKNPREKRALEQDRKQFKLNVHSTGIADVPDYIVPKALRGQDFNSELKRPKGERNVRKRKRPFEKAGARRKHAKMLSDPLQSFKF</sequence>
<dbReference type="PANTHER" id="PTHR47959">
    <property type="entry name" value="ATP-DEPENDENT RNA HELICASE RHLE-RELATED"/>
    <property type="match status" value="1"/>
</dbReference>
<evidence type="ECO:0000259" key="12">
    <source>
        <dbReference type="PROSITE" id="PS51192"/>
    </source>
</evidence>
<dbReference type="Proteomes" id="UP000887572">
    <property type="component" value="Unplaced"/>
</dbReference>
<dbReference type="InterPro" id="IPR011545">
    <property type="entry name" value="DEAD/DEAH_box_helicase_dom"/>
</dbReference>
<dbReference type="PANTHER" id="PTHR47959:SF21">
    <property type="entry name" value="DEAD-BOX HELICASE 56"/>
    <property type="match status" value="1"/>
</dbReference>
<comment type="similarity">
    <text evidence="7">Belongs to the DEAD box helicase family. DDX56/DBP9 subfamily.</text>
</comment>
<keyword evidence="3" id="KW-0378">Hydrolase</keyword>
<dbReference type="InterPro" id="IPR025574">
    <property type="entry name" value="Nucleoporin_FG_rpt"/>
</dbReference>
<keyword evidence="2" id="KW-0547">Nucleotide-binding</keyword>
<dbReference type="SUPFAM" id="SSF52540">
    <property type="entry name" value="P-loop containing nucleoside triphosphate hydrolases"/>
    <property type="match status" value="2"/>
</dbReference>
<dbReference type="GO" id="GO:0016787">
    <property type="term" value="F:hydrolase activity"/>
    <property type="evidence" value="ECO:0007669"/>
    <property type="project" value="UniProtKB-KW"/>
</dbReference>
<dbReference type="InterPro" id="IPR001650">
    <property type="entry name" value="Helicase_C-like"/>
</dbReference>
<name>A0A914GW43_GLORO</name>
<protein>
    <recommendedName>
        <fullName evidence="1">RNA helicase</fullName>
        <ecNumber evidence="1">3.6.4.13</ecNumber>
    </recommendedName>
</protein>
<dbReference type="Gene3D" id="1.20.5.170">
    <property type="match status" value="1"/>
</dbReference>
<feature type="region of interest" description="Disordered" evidence="11">
    <location>
        <begin position="1173"/>
        <end position="1213"/>
    </location>
</feature>
<keyword evidence="6" id="KW-0694">RNA-binding</keyword>
<feature type="compositionally biased region" description="Basic residues" evidence="11">
    <location>
        <begin position="1184"/>
        <end position="1202"/>
    </location>
</feature>
<evidence type="ECO:0000256" key="6">
    <source>
        <dbReference type="ARBA" id="ARBA00022884"/>
    </source>
</evidence>
<dbReference type="PROSITE" id="PS51194">
    <property type="entry name" value="HELICASE_CTER"/>
    <property type="match status" value="1"/>
</dbReference>
<feature type="domain" description="DEAD-box RNA helicase Q" evidence="14">
    <location>
        <begin position="639"/>
        <end position="667"/>
    </location>
</feature>
<keyword evidence="10" id="KW-0175">Coiled coil</keyword>
<dbReference type="CDD" id="cd18787">
    <property type="entry name" value="SF2_C_DEAD"/>
    <property type="match status" value="1"/>
</dbReference>
<evidence type="ECO:0000256" key="3">
    <source>
        <dbReference type="ARBA" id="ARBA00022801"/>
    </source>
</evidence>
<dbReference type="InterPro" id="IPR050079">
    <property type="entry name" value="DEAD_box_RNA_helicase"/>
</dbReference>
<dbReference type="InterPro" id="IPR014014">
    <property type="entry name" value="RNA_helicase_DEAD_Q_motif"/>
</dbReference>
<feature type="domain" description="Helicase ATP-binding" evidence="12">
    <location>
        <begin position="670"/>
        <end position="848"/>
    </location>
</feature>
<evidence type="ECO:0000256" key="1">
    <source>
        <dbReference type="ARBA" id="ARBA00012552"/>
    </source>
</evidence>
<evidence type="ECO:0000256" key="8">
    <source>
        <dbReference type="ARBA" id="ARBA00047984"/>
    </source>
</evidence>
<dbReference type="GO" id="GO:0005643">
    <property type="term" value="C:nuclear pore"/>
    <property type="evidence" value="ECO:0007669"/>
    <property type="project" value="UniProtKB-ARBA"/>
</dbReference>
<dbReference type="InterPro" id="IPR014001">
    <property type="entry name" value="Helicase_ATP-bd"/>
</dbReference>
<dbReference type="InterPro" id="IPR027417">
    <property type="entry name" value="P-loop_NTPase"/>
</dbReference>
<dbReference type="Pfam" id="PF13634">
    <property type="entry name" value="Nucleoporin_FG"/>
    <property type="match status" value="3"/>
</dbReference>
<comment type="catalytic activity">
    <reaction evidence="8">
        <text>ATP + H2O = ADP + phosphate + H(+)</text>
        <dbReference type="Rhea" id="RHEA:13065"/>
        <dbReference type="ChEBI" id="CHEBI:15377"/>
        <dbReference type="ChEBI" id="CHEBI:15378"/>
        <dbReference type="ChEBI" id="CHEBI:30616"/>
        <dbReference type="ChEBI" id="CHEBI:43474"/>
        <dbReference type="ChEBI" id="CHEBI:456216"/>
        <dbReference type="EC" id="3.6.4.13"/>
    </reaction>
</comment>
<evidence type="ECO:0000313" key="15">
    <source>
        <dbReference type="Proteomes" id="UP000887572"/>
    </source>
</evidence>
<accession>A0A914GW43</accession>
<evidence type="ECO:0000256" key="7">
    <source>
        <dbReference type="ARBA" id="ARBA00038041"/>
    </source>
</evidence>
<evidence type="ECO:0000256" key="4">
    <source>
        <dbReference type="ARBA" id="ARBA00022806"/>
    </source>
</evidence>
<evidence type="ECO:0000256" key="2">
    <source>
        <dbReference type="ARBA" id="ARBA00022741"/>
    </source>
</evidence>
<evidence type="ECO:0000256" key="9">
    <source>
        <dbReference type="PROSITE-ProRule" id="PRU00552"/>
    </source>
</evidence>
<dbReference type="Pfam" id="PF05064">
    <property type="entry name" value="Nsp1_C"/>
    <property type="match status" value="1"/>
</dbReference>
<dbReference type="Gene3D" id="3.40.50.300">
    <property type="entry name" value="P-loop containing nucleotide triphosphate hydrolases"/>
    <property type="match status" value="2"/>
</dbReference>
<proteinExistence type="inferred from homology"/>
<evidence type="ECO:0000256" key="11">
    <source>
        <dbReference type="SAM" id="MobiDB-lite"/>
    </source>
</evidence>
<dbReference type="GO" id="GO:0005829">
    <property type="term" value="C:cytosol"/>
    <property type="evidence" value="ECO:0007669"/>
    <property type="project" value="TreeGrafter"/>
</dbReference>
<evidence type="ECO:0000313" key="16">
    <source>
        <dbReference type="WBParaSite" id="Gr19_v10_g1131.t2"/>
    </source>
</evidence>
<keyword evidence="5" id="KW-0067">ATP-binding</keyword>
<evidence type="ECO:0000256" key="10">
    <source>
        <dbReference type="SAM" id="Coils"/>
    </source>
</evidence>
<dbReference type="PROSITE" id="PS51192">
    <property type="entry name" value="HELICASE_ATP_BIND_1"/>
    <property type="match status" value="1"/>
</dbReference>
<dbReference type="AlphaFoldDB" id="A0A914GW43"/>
<feature type="region of interest" description="Disordered" evidence="11">
    <location>
        <begin position="956"/>
        <end position="985"/>
    </location>
</feature>